<organism evidence="2 3">
    <name type="scientific">Tsuneonella dongtanensis</name>
    <dbReference type="NCBI Taxonomy" id="692370"/>
    <lineage>
        <taxon>Bacteria</taxon>
        <taxon>Pseudomonadati</taxon>
        <taxon>Pseudomonadota</taxon>
        <taxon>Alphaproteobacteria</taxon>
        <taxon>Sphingomonadales</taxon>
        <taxon>Erythrobacteraceae</taxon>
        <taxon>Tsuneonella</taxon>
    </lineage>
</organism>
<gene>
    <name evidence="2" type="ORF">A6F68_02240</name>
</gene>
<dbReference type="AlphaFoldDB" id="A0A1B2AF18"/>
<evidence type="ECO:0000313" key="3">
    <source>
        <dbReference type="Proteomes" id="UP000092932"/>
    </source>
</evidence>
<proteinExistence type="predicted"/>
<evidence type="ECO:0000256" key="1">
    <source>
        <dbReference type="SAM" id="Phobius"/>
    </source>
</evidence>
<evidence type="ECO:0000313" key="2">
    <source>
        <dbReference type="EMBL" id="ANY20740.1"/>
    </source>
</evidence>
<dbReference type="EMBL" id="CP016591">
    <property type="protein sequence ID" value="ANY20740.1"/>
    <property type="molecule type" value="Genomic_DNA"/>
</dbReference>
<dbReference type="STRING" id="692370.A6F68_02240"/>
<feature type="transmembrane region" description="Helical" evidence="1">
    <location>
        <begin position="7"/>
        <end position="40"/>
    </location>
</feature>
<reference evidence="2 3" key="1">
    <citation type="submission" date="2016-07" db="EMBL/GenBank/DDBJ databases">
        <title>Complete genome sequence of Altererythrobacter dongtanensis KCTC 22672, a type strain with esterase isolated from tidal flat.</title>
        <authorList>
            <person name="Cheng H."/>
            <person name="Wu Y.-H."/>
            <person name="Zhou P."/>
            <person name="Huo Y.-Y."/>
            <person name="Wang C.-S."/>
            <person name="Xu X.-W."/>
        </authorList>
    </citation>
    <scope>NUCLEOTIDE SEQUENCE [LARGE SCALE GENOMIC DNA]</scope>
    <source>
        <strain evidence="2 3">KCTC 22672</strain>
    </source>
</reference>
<keyword evidence="3" id="KW-1185">Reference proteome</keyword>
<dbReference type="RefSeq" id="WP_198152594.1">
    <property type="nucleotide sequence ID" value="NZ_CP016591.1"/>
</dbReference>
<protein>
    <submittedName>
        <fullName evidence="2">Uncharacterized protein</fullName>
    </submittedName>
</protein>
<sequence length="47" mass="4965">MVSIVTIIVALVLIFLAWKVLMGIVKFGAIILILVAAAYFLSQGGMG</sequence>
<dbReference type="Proteomes" id="UP000092932">
    <property type="component" value="Chromosome"/>
</dbReference>
<accession>A0A1B2AF18</accession>
<name>A0A1B2AF18_9SPHN</name>
<keyword evidence="1" id="KW-1133">Transmembrane helix</keyword>
<dbReference type="KEGG" id="ado:A6F68_02240"/>
<keyword evidence="1" id="KW-0812">Transmembrane</keyword>
<keyword evidence="1" id="KW-0472">Membrane</keyword>